<dbReference type="RefSeq" id="WP_249302704.1">
    <property type="nucleotide sequence ID" value="NZ_JACRSW010000008.1"/>
</dbReference>
<comment type="caution">
    <text evidence="1">The sequence shown here is derived from an EMBL/GenBank/DDBJ whole genome shotgun (WGS) entry which is preliminary data.</text>
</comment>
<proteinExistence type="predicted"/>
<organism evidence="1 2">
    <name type="scientific">Jutongia hominis</name>
    <dbReference type="NCBI Taxonomy" id="2763664"/>
    <lineage>
        <taxon>Bacteria</taxon>
        <taxon>Bacillati</taxon>
        <taxon>Bacillota</taxon>
        <taxon>Clostridia</taxon>
        <taxon>Lachnospirales</taxon>
        <taxon>Lachnospiraceae</taxon>
        <taxon>Jutongia</taxon>
    </lineage>
</organism>
<dbReference type="Proteomes" id="UP000637513">
    <property type="component" value="Unassembled WGS sequence"/>
</dbReference>
<keyword evidence="2" id="KW-1185">Reference proteome</keyword>
<accession>A0ABR7MRR8</accession>
<protein>
    <submittedName>
        <fullName evidence="1">Uncharacterized protein</fullName>
    </submittedName>
</protein>
<name>A0ABR7MRR8_9FIRM</name>
<sequence>MAFSMYFRIGVKEKSRMTAIKVNIMTKQRGTEVMSLVSTEKHRLNGTKKTT</sequence>
<evidence type="ECO:0000313" key="2">
    <source>
        <dbReference type="Proteomes" id="UP000637513"/>
    </source>
</evidence>
<evidence type="ECO:0000313" key="1">
    <source>
        <dbReference type="EMBL" id="MBC8556503.1"/>
    </source>
</evidence>
<gene>
    <name evidence="1" type="ORF">H8700_02080</name>
</gene>
<reference evidence="1 2" key="1">
    <citation type="submission" date="2020-08" db="EMBL/GenBank/DDBJ databases">
        <title>Genome public.</title>
        <authorList>
            <person name="Liu C."/>
            <person name="Sun Q."/>
        </authorList>
    </citation>
    <scope>NUCLEOTIDE SEQUENCE [LARGE SCALE GENOMIC DNA]</scope>
    <source>
        <strain evidence="1 2">BX3</strain>
    </source>
</reference>
<dbReference type="EMBL" id="JACRSW010000008">
    <property type="protein sequence ID" value="MBC8556503.1"/>
    <property type="molecule type" value="Genomic_DNA"/>
</dbReference>